<dbReference type="SUPFAM" id="SSF64484">
    <property type="entry name" value="beta and beta-prime subunits of DNA dependent RNA-polymerase"/>
    <property type="match status" value="1"/>
</dbReference>
<reference evidence="2" key="1">
    <citation type="submission" date="2015-05" db="EMBL/GenBank/DDBJ databases">
        <authorList>
            <person name="Fogelqvist Johan"/>
        </authorList>
    </citation>
    <scope>NUCLEOTIDE SEQUENCE [LARGE SCALE GENOMIC DNA]</scope>
</reference>
<gene>
    <name evidence="1" type="ORF">BN1723_020922</name>
</gene>
<protein>
    <submittedName>
        <fullName evidence="1">Uncharacterized protein</fullName>
    </submittedName>
</protein>
<dbReference type="GO" id="GO:0003677">
    <property type="term" value="F:DNA binding"/>
    <property type="evidence" value="ECO:0007669"/>
    <property type="project" value="InterPro"/>
</dbReference>
<evidence type="ECO:0000313" key="1">
    <source>
        <dbReference type="EMBL" id="CRK07033.1"/>
    </source>
</evidence>
<dbReference type="AlphaFoldDB" id="A0A0G4KL91"/>
<dbReference type="Proteomes" id="UP000045706">
    <property type="component" value="Unassembled WGS sequence"/>
</dbReference>
<dbReference type="Gene3D" id="3.90.1110.10">
    <property type="entry name" value="RNA polymerase Rpb2, domain 2"/>
    <property type="match status" value="1"/>
</dbReference>
<dbReference type="EMBL" id="CVQI01001122">
    <property type="protein sequence ID" value="CRK07033.1"/>
    <property type="molecule type" value="Genomic_DNA"/>
</dbReference>
<organism evidence="1 2">
    <name type="scientific">Verticillium longisporum</name>
    <name type="common">Verticillium dahliae var. longisporum</name>
    <dbReference type="NCBI Taxonomy" id="100787"/>
    <lineage>
        <taxon>Eukaryota</taxon>
        <taxon>Fungi</taxon>
        <taxon>Dikarya</taxon>
        <taxon>Ascomycota</taxon>
        <taxon>Pezizomycotina</taxon>
        <taxon>Sordariomycetes</taxon>
        <taxon>Hypocreomycetidae</taxon>
        <taxon>Glomerellales</taxon>
        <taxon>Plectosphaerellaceae</taxon>
        <taxon>Verticillium</taxon>
    </lineage>
</organism>
<dbReference type="GO" id="GO:0003899">
    <property type="term" value="F:DNA-directed RNA polymerase activity"/>
    <property type="evidence" value="ECO:0007669"/>
    <property type="project" value="InterPro"/>
</dbReference>
<dbReference type="GO" id="GO:0006351">
    <property type="term" value="P:DNA-templated transcription"/>
    <property type="evidence" value="ECO:0007669"/>
    <property type="project" value="InterPro"/>
</dbReference>
<dbReference type="InterPro" id="IPR037034">
    <property type="entry name" value="RNA_pol_Rpb2_2_sf"/>
</dbReference>
<proteinExistence type="predicted"/>
<evidence type="ECO:0000313" key="2">
    <source>
        <dbReference type="Proteomes" id="UP000045706"/>
    </source>
</evidence>
<feature type="non-terminal residue" evidence="1">
    <location>
        <position position="1"/>
    </location>
</feature>
<name>A0A0G4KL91_VERLO</name>
<sequence>VINGSEKVLIAQERSAANIVQVFKKAQPSPFSYTAEIRSALEKGSRLISSLMLKLHSKSPAKGGVGQTIHCTLPYVKVDIPIGIVF</sequence>
<accession>A0A0G4KL91</accession>
<feature type="non-terminal residue" evidence="1">
    <location>
        <position position="86"/>
    </location>
</feature>